<dbReference type="PANTHER" id="PTHR35528">
    <property type="entry name" value="BLL1675 PROTEIN"/>
    <property type="match status" value="1"/>
</dbReference>
<keyword evidence="1" id="KW-0815">Transposition</keyword>
<name>A0ABU0QDR0_STRAH</name>
<evidence type="ECO:0000313" key="5">
    <source>
        <dbReference type="EMBL" id="MDQ0688795.1"/>
    </source>
</evidence>
<dbReference type="InterPro" id="IPR047930">
    <property type="entry name" value="Transpos_IS6"/>
</dbReference>
<gene>
    <name evidence="5" type="ORF">QFZ56_007758</name>
</gene>
<proteinExistence type="predicted"/>
<evidence type="ECO:0000256" key="2">
    <source>
        <dbReference type="ARBA" id="ARBA00023125"/>
    </source>
</evidence>
<evidence type="ECO:0000256" key="1">
    <source>
        <dbReference type="ARBA" id="ARBA00022578"/>
    </source>
</evidence>
<evidence type="ECO:0000259" key="4">
    <source>
        <dbReference type="Pfam" id="PF13610"/>
    </source>
</evidence>
<keyword evidence="6" id="KW-1185">Reference proteome</keyword>
<accession>A0ABU0QDR0</accession>
<dbReference type="PANTHER" id="PTHR35528:SF3">
    <property type="entry name" value="BLL1675 PROTEIN"/>
    <property type="match status" value="1"/>
</dbReference>
<keyword evidence="3" id="KW-0233">DNA recombination</keyword>
<dbReference type="InterPro" id="IPR032874">
    <property type="entry name" value="DDE_dom"/>
</dbReference>
<keyword evidence="2" id="KW-0238">DNA-binding</keyword>
<dbReference type="SUPFAM" id="SSF53098">
    <property type="entry name" value="Ribonuclease H-like"/>
    <property type="match status" value="1"/>
</dbReference>
<sequence length="240" mass="27880">MGAVSPSYKGNRYPVEVISHCVWLCFRFPLSFGEVEELMLERGIVVSYEMVRRWCAKFGQRYAGALRRRQPGPGDKWHLDEVFIKINGEQRYLWRAVDQDGNVLDILVQDRRDKAAARRFLRRLMKKTGGVPRVIVTDKLRCYGAAHREVMPSVEHRQSKYLNNRAENSHQPTRQRERAMKGFRSVDGAQRFLSVFSGISPHFRPRRHLIPASHYRAEMTVRFAIWEQITGTAGRLPTAP</sequence>
<dbReference type="NCBIfam" id="NF033587">
    <property type="entry name" value="transpos_IS6"/>
    <property type="match status" value="1"/>
</dbReference>
<evidence type="ECO:0000256" key="3">
    <source>
        <dbReference type="ARBA" id="ARBA00023172"/>
    </source>
</evidence>
<organism evidence="5 6">
    <name type="scientific">Streptomyces achromogenes</name>
    <dbReference type="NCBI Taxonomy" id="67255"/>
    <lineage>
        <taxon>Bacteria</taxon>
        <taxon>Bacillati</taxon>
        <taxon>Actinomycetota</taxon>
        <taxon>Actinomycetes</taxon>
        <taxon>Kitasatosporales</taxon>
        <taxon>Streptomycetaceae</taxon>
        <taxon>Streptomyces</taxon>
    </lineage>
</organism>
<comment type="caution">
    <text evidence="5">The sequence shown here is derived from an EMBL/GenBank/DDBJ whole genome shotgun (WGS) entry which is preliminary data.</text>
</comment>
<protein>
    <submittedName>
        <fullName evidence="5">Transposase</fullName>
    </submittedName>
</protein>
<dbReference type="Proteomes" id="UP001243364">
    <property type="component" value="Unassembled WGS sequence"/>
</dbReference>
<dbReference type="Pfam" id="PF13610">
    <property type="entry name" value="DDE_Tnp_IS240"/>
    <property type="match status" value="1"/>
</dbReference>
<evidence type="ECO:0000313" key="6">
    <source>
        <dbReference type="Proteomes" id="UP001243364"/>
    </source>
</evidence>
<dbReference type="RefSeq" id="WP_307049564.1">
    <property type="nucleotide sequence ID" value="NZ_JAUSYA010000001.1"/>
</dbReference>
<feature type="domain" description="DDE" evidence="4">
    <location>
        <begin position="75"/>
        <end position="203"/>
    </location>
</feature>
<dbReference type="EMBL" id="JAUSYA010000001">
    <property type="protein sequence ID" value="MDQ0688795.1"/>
    <property type="molecule type" value="Genomic_DNA"/>
</dbReference>
<dbReference type="InterPro" id="IPR052183">
    <property type="entry name" value="IS_Transposase"/>
</dbReference>
<reference evidence="5 6" key="1">
    <citation type="submission" date="2023-07" db="EMBL/GenBank/DDBJ databases">
        <title>Comparative genomics of wheat-associated soil bacteria to identify genetic determinants of phenazine resistance.</title>
        <authorList>
            <person name="Mouncey N."/>
        </authorList>
    </citation>
    <scope>NUCLEOTIDE SEQUENCE [LARGE SCALE GENOMIC DNA]</scope>
    <source>
        <strain evidence="5 6">W4I19-2</strain>
    </source>
</reference>
<dbReference type="InterPro" id="IPR012337">
    <property type="entry name" value="RNaseH-like_sf"/>
</dbReference>